<comment type="caution">
    <text evidence="2">The sequence shown here is derived from an EMBL/GenBank/DDBJ whole genome shotgun (WGS) entry which is preliminary data.</text>
</comment>
<dbReference type="AlphaFoldDB" id="A0AAV5NVC6"/>
<reference evidence="3" key="1">
    <citation type="journal article" date="2019" name="Int. J. Syst. Evol. Microbiol.">
        <title>The Global Catalogue of Microorganisms (GCM) 10K type strain sequencing project: providing services to taxonomists for standard genome sequencing and annotation.</title>
        <authorList>
            <consortium name="The Broad Institute Genomics Platform"/>
            <consortium name="The Broad Institute Genome Sequencing Center for Infectious Disease"/>
            <person name="Wu L."/>
            <person name="Ma J."/>
        </authorList>
    </citation>
    <scope>NUCLEOTIDE SEQUENCE [LARGE SCALE GENOMIC DNA]</scope>
    <source>
        <strain evidence="3">NBRC 15640</strain>
    </source>
</reference>
<dbReference type="RefSeq" id="WP_185829757.1">
    <property type="nucleotide sequence ID" value="NZ_AP025145.1"/>
</dbReference>
<name>A0AAV5NVC6_9VIBR</name>
<evidence type="ECO:0000313" key="3">
    <source>
        <dbReference type="Proteomes" id="UP001156690"/>
    </source>
</evidence>
<organism evidence="2 3">
    <name type="scientific">Vibrio penaeicida</name>
    <dbReference type="NCBI Taxonomy" id="104609"/>
    <lineage>
        <taxon>Bacteria</taxon>
        <taxon>Pseudomonadati</taxon>
        <taxon>Pseudomonadota</taxon>
        <taxon>Gammaproteobacteria</taxon>
        <taxon>Vibrionales</taxon>
        <taxon>Vibrionaceae</taxon>
        <taxon>Vibrio</taxon>
    </lineage>
</organism>
<proteinExistence type="predicted"/>
<feature type="signal peptide" evidence="1">
    <location>
        <begin position="1"/>
        <end position="27"/>
    </location>
</feature>
<keyword evidence="1" id="KW-0732">Signal</keyword>
<dbReference type="InterPro" id="IPR017738">
    <property type="entry name" value="T6SS-assoc_VCA0118"/>
</dbReference>
<dbReference type="Pfam" id="PF11319">
    <property type="entry name" value="VasI"/>
    <property type="match status" value="1"/>
</dbReference>
<keyword evidence="3" id="KW-1185">Reference proteome</keyword>
<dbReference type="EMBL" id="BSNX01000055">
    <property type="protein sequence ID" value="GLQ74309.1"/>
    <property type="molecule type" value="Genomic_DNA"/>
</dbReference>
<dbReference type="PROSITE" id="PS51257">
    <property type="entry name" value="PROKAR_LIPOPROTEIN"/>
    <property type="match status" value="1"/>
</dbReference>
<dbReference type="NCBIfam" id="TIGR03360">
    <property type="entry name" value="VI_minor_1"/>
    <property type="match status" value="1"/>
</dbReference>
<accession>A0AAV5NVC6</accession>
<evidence type="ECO:0000256" key="1">
    <source>
        <dbReference type="SAM" id="SignalP"/>
    </source>
</evidence>
<gene>
    <name evidence="2" type="ORF">GCM10007932_36700</name>
</gene>
<protein>
    <submittedName>
        <fullName evidence="2">Type VI secretion-associated protein</fullName>
    </submittedName>
</protein>
<sequence length="230" mass="25717">MVKRTLTIASFLLSCLGSLAFSGYALAQEVTETSLLERAQTCRAISAKVDRLACFDGLFGTPITQAPTTKALVRPEPWQRAVKSEARRSDMRNGDEPYGWIRNETTDGNGDKALWFTLNAMPRVDSEQAPVVLMASCIKKISRLEIIFPDQQEGARADVSLGSERQRWTFDEQGMVLRSGRGLAAISILKPLARQKQIHVRSNSERIDGLVFETPNSKDTLSELRELCRW</sequence>
<evidence type="ECO:0000313" key="2">
    <source>
        <dbReference type="EMBL" id="GLQ74309.1"/>
    </source>
</evidence>
<dbReference type="Proteomes" id="UP001156690">
    <property type="component" value="Unassembled WGS sequence"/>
</dbReference>
<feature type="chain" id="PRO_5043484368" evidence="1">
    <location>
        <begin position="28"/>
        <end position="230"/>
    </location>
</feature>